<dbReference type="EnsemblMetazoa" id="XM_031933287">
    <property type="protein sequence ID" value="XP_031789147"/>
    <property type="gene ID" value="LOC107980813"/>
</dbReference>
<organism evidence="2 3">
    <name type="scientific">Nasonia vitripennis</name>
    <name type="common">Parasitic wasp</name>
    <dbReference type="NCBI Taxonomy" id="7425"/>
    <lineage>
        <taxon>Eukaryota</taxon>
        <taxon>Metazoa</taxon>
        <taxon>Ecdysozoa</taxon>
        <taxon>Arthropoda</taxon>
        <taxon>Hexapoda</taxon>
        <taxon>Insecta</taxon>
        <taxon>Pterygota</taxon>
        <taxon>Neoptera</taxon>
        <taxon>Endopterygota</taxon>
        <taxon>Hymenoptera</taxon>
        <taxon>Apocrita</taxon>
        <taxon>Proctotrupomorpha</taxon>
        <taxon>Chalcidoidea</taxon>
        <taxon>Pteromalidae</taxon>
        <taxon>Pteromalinae</taxon>
        <taxon>Nasonia</taxon>
    </lineage>
</organism>
<dbReference type="InParanoid" id="A0A7M7QMB1"/>
<keyword evidence="1" id="KW-1133">Transmembrane helix</keyword>
<proteinExistence type="predicted"/>
<dbReference type="Proteomes" id="UP000002358">
    <property type="component" value="Unassembled WGS sequence"/>
</dbReference>
<dbReference type="AlphaFoldDB" id="A0A7M7QMB1"/>
<accession>A0A7M7QMB1</accession>
<name>A0A7M7QMB1_NASVI</name>
<dbReference type="SMR" id="A0A7M7QMB1"/>
<keyword evidence="1" id="KW-0472">Membrane</keyword>
<keyword evidence="1" id="KW-0812">Transmembrane</keyword>
<evidence type="ECO:0000313" key="3">
    <source>
        <dbReference type="Proteomes" id="UP000002358"/>
    </source>
</evidence>
<keyword evidence="3" id="KW-1185">Reference proteome</keyword>
<dbReference type="GeneID" id="107980813"/>
<evidence type="ECO:0000256" key="1">
    <source>
        <dbReference type="SAM" id="Phobius"/>
    </source>
</evidence>
<evidence type="ECO:0000313" key="2">
    <source>
        <dbReference type="EnsemblMetazoa" id="XP_031789147"/>
    </source>
</evidence>
<sequence>MEFALVFIINESKIECVLPVMKIKEKIKTKEGVELQSFMPKDENDFISSKWYFAKYGSDSGDSDATIKWSRITILYLGATEDDIERKRSNERLKYTSTKYMETESSFDEDSNLELLVRVELAYESLIITIDILLSLVLSQISSFFFFLIFMFYT</sequence>
<feature type="transmembrane region" description="Helical" evidence="1">
    <location>
        <begin position="126"/>
        <end position="153"/>
    </location>
</feature>
<dbReference type="KEGG" id="nvi:107980813"/>
<protein>
    <submittedName>
        <fullName evidence="2">Uncharacterized protein</fullName>
    </submittedName>
</protein>
<reference evidence="2" key="1">
    <citation type="submission" date="2021-01" db="UniProtKB">
        <authorList>
            <consortium name="EnsemblMetazoa"/>
        </authorList>
    </citation>
    <scope>IDENTIFICATION</scope>
</reference>
<dbReference type="RefSeq" id="XP_031789147.1">
    <property type="nucleotide sequence ID" value="XM_031933287.1"/>
</dbReference>